<proteinExistence type="predicted"/>
<keyword evidence="1" id="KW-0328">Glycosyltransferase</keyword>
<dbReference type="RefSeq" id="WP_223468929.1">
    <property type="nucleotide sequence ID" value="NZ_JAFBIL020000005.1"/>
</dbReference>
<keyword evidence="2" id="KW-0808">Transferase</keyword>
<dbReference type="CDD" id="cd03789">
    <property type="entry name" value="GT9_LPS_heptosyltransferase"/>
    <property type="match status" value="1"/>
</dbReference>
<accession>A0ABS7SR64</accession>
<dbReference type="EMBL" id="JAFBIL020000005">
    <property type="protein sequence ID" value="MBZ2208447.1"/>
    <property type="molecule type" value="Genomic_DNA"/>
</dbReference>
<organism evidence="3 4">
    <name type="scientific">Massilia soli</name>
    <dbReference type="NCBI Taxonomy" id="2792854"/>
    <lineage>
        <taxon>Bacteria</taxon>
        <taxon>Pseudomonadati</taxon>
        <taxon>Pseudomonadota</taxon>
        <taxon>Betaproteobacteria</taxon>
        <taxon>Burkholderiales</taxon>
        <taxon>Oxalobacteraceae</taxon>
        <taxon>Telluria group</taxon>
        <taxon>Massilia</taxon>
    </lineage>
</organism>
<dbReference type="PANTHER" id="PTHR30160">
    <property type="entry name" value="TETRAACYLDISACCHARIDE 4'-KINASE-RELATED"/>
    <property type="match status" value="1"/>
</dbReference>
<dbReference type="InterPro" id="IPR002201">
    <property type="entry name" value="Glyco_trans_9"/>
</dbReference>
<keyword evidence="4" id="KW-1185">Reference proteome</keyword>
<name>A0ABS7SR64_9BURK</name>
<evidence type="ECO:0000256" key="2">
    <source>
        <dbReference type="ARBA" id="ARBA00022679"/>
    </source>
</evidence>
<evidence type="ECO:0000313" key="3">
    <source>
        <dbReference type="EMBL" id="MBZ2208447.1"/>
    </source>
</evidence>
<comment type="caution">
    <text evidence="3">The sequence shown here is derived from an EMBL/GenBank/DDBJ whole genome shotgun (WGS) entry which is preliminary data.</text>
</comment>
<dbReference type="Pfam" id="PF01075">
    <property type="entry name" value="Glyco_transf_9"/>
    <property type="match status" value="1"/>
</dbReference>
<evidence type="ECO:0000313" key="4">
    <source>
        <dbReference type="Proteomes" id="UP000809349"/>
    </source>
</evidence>
<dbReference type="Gene3D" id="3.40.50.2000">
    <property type="entry name" value="Glycogen Phosphorylase B"/>
    <property type="match status" value="2"/>
</dbReference>
<dbReference type="PANTHER" id="PTHR30160:SF1">
    <property type="entry name" value="LIPOPOLYSACCHARIDE 1,2-N-ACETYLGLUCOSAMINETRANSFERASE-RELATED"/>
    <property type="match status" value="1"/>
</dbReference>
<dbReference type="InterPro" id="IPR051199">
    <property type="entry name" value="LPS_LOS_Heptosyltrfase"/>
</dbReference>
<sequence>MTSAGWNEARSVLCVRLDSLGDVLMCTPAIRAIKQSRPGRCVTLLSSRSGAAAAPYIPELDAVLEYPAPWMKSSARHLPAVDMAFIDALAARRFDAAAIFTSYSQSALPAAMMCYLAGIPLRLAHCRENPYQMLSNWLPDTEPDTLVKHEVRRQLDLVGSVGCTAASAGLSFAVRDSDTASVRAKLAARGIKSDRQWILLHPGASAPSRRYPPDQWASVIRDLAERTQLPMALTGDVADLALIKQIVEASAGHAISCAGVLDLGELGAAIKLASLMISNNTGPAHLAAAVGTPLVDLYALTNPQHTPWQVECRVLFNDVPCRFCQKSICPEGHNDCLKGIAPQRVVDAACALLARSAQTRLKAMVRRPGSL</sequence>
<reference evidence="3 4" key="2">
    <citation type="submission" date="2021-08" db="EMBL/GenBank/DDBJ databases">
        <title>Massilia sp. R798.</title>
        <authorList>
            <person name="Baek J.H."/>
            <person name="Jung H.S."/>
            <person name="Kim K.R."/>
            <person name="Jeon C.O."/>
        </authorList>
    </citation>
    <scope>NUCLEOTIDE SEQUENCE [LARGE SCALE GENOMIC DNA]</scope>
    <source>
        <strain evidence="3 4">R798</strain>
    </source>
</reference>
<dbReference type="SUPFAM" id="SSF53756">
    <property type="entry name" value="UDP-Glycosyltransferase/glycogen phosphorylase"/>
    <property type="match status" value="1"/>
</dbReference>
<reference evidence="3 4" key="1">
    <citation type="submission" date="2021-01" db="EMBL/GenBank/DDBJ databases">
        <authorList>
            <person name="Ruan W."/>
            <person name="Khan S.A."/>
            <person name="Jeon C.O."/>
        </authorList>
    </citation>
    <scope>NUCLEOTIDE SEQUENCE [LARGE SCALE GENOMIC DNA]</scope>
    <source>
        <strain evidence="3 4">R798</strain>
    </source>
</reference>
<dbReference type="Proteomes" id="UP000809349">
    <property type="component" value="Unassembled WGS sequence"/>
</dbReference>
<protein>
    <submittedName>
        <fullName evidence="3">Glycosyltransferase family 9 protein</fullName>
    </submittedName>
</protein>
<gene>
    <name evidence="3" type="ORF">I4X03_014370</name>
</gene>
<evidence type="ECO:0000256" key="1">
    <source>
        <dbReference type="ARBA" id="ARBA00022676"/>
    </source>
</evidence>